<name>A0A2M7ILU9_9BACT</name>
<dbReference type="AlphaFoldDB" id="A0A2M7ILU9"/>
<feature type="non-terminal residue" evidence="1">
    <location>
        <position position="1"/>
    </location>
</feature>
<proteinExistence type="predicted"/>
<dbReference type="Proteomes" id="UP000229931">
    <property type="component" value="Unassembled WGS sequence"/>
</dbReference>
<accession>A0A2M7ILU9</accession>
<protein>
    <submittedName>
        <fullName evidence="1">Uncharacterized protein</fullName>
    </submittedName>
</protein>
<organism evidence="1 2">
    <name type="scientific">Candidatus Kuenenbacteria bacterium CG_4_8_14_3_um_filter_39_15</name>
    <dbReference type="NCBI Taxonomy" id="1974615"/>
    <lineage>
        <taxon>Bacteria</taxon>
        <taxon>Candidatus Kueneniibacteriota</taxon>
    </lineage>
</organism>
<dbReference type="EMBL" id="PFHP01000026">
    <property type="protein sequence ID" value="PIW95825.1"/>
    <property type="molecule type" value="Genomic_DNA"/>
</dbReference>
<evidence type="ECO:0000313" key="2">
    <source>
        <dbReference type="Proteomes" id="UP000229931"/>
    </source>
</evidence>
<sequence>AEQNMGGGFCKKPKPDMPCYMMYAFLFSDDSRTLFLMNKFYFCLGVGAEGLGVNAPKPRLLIIFQNGFCLK</sequence>
<comment type="caution">
    <text evidence="1">The sequence shown here is derived from an EMBL/GenBank/DDBJ whole genome shotgun (WGS) entry which is preliminary data.</text>
</comment>
<gene>
    <name evidence="1" type="ORF">COZ84_01375</name>
</gene>
<evidence type="ECO:0000313" key="1">
    <source>
        <dbReference type="EMBL" id="PIW95825.1"/>
    </source>
</evidence>
<reference evidence="2" key="1">
    <citation type="submission" date="2017-09" db="EMBL/GenBank/DDBJ databases">
        <title>Depth-based differentiation of microbial function through sediment-hosted aquifers and enrichment of novel symbionts in the deep terrestrial subsurface.</title>
        <authorList>
            <person name="Probst A.J."/>
            <person name="Ladd B."/>
            <person name="Jarett J.K."/>
            <person name="Geller-Mcgrath D.E."/>
            <person name="Sieber C.M.K."/>
            <person name="Emerson J.B."/>
            <person name="Anantharaman K."/>
            <person name="Thomas B.C."/>
            <person name="Malmstrom R."/>
            <person name="Stieglmeier M."/>
            <person name="Klingl A."/>
            <person name="Woyke T."/>
            <person name="Ryan C.M."/>
            <person name="Banfield J.F."/>
        </authorList>
    </citation>
    <scope>NUCLEOTIDE SEQUENCE [LARGE SCALE GENOMIC DNA]</scope>
</reference>